<keyword evidence="3 5" id="KW-0697">Rotamase</keyword>
<accession>A0A7K0C7D8</accession>
<dbReference type="EMBL" id="WEGH01000005">
    <property type="protein sequence ID" value="MQY08684.1"/>
    <property type="molecule type" value="Genomic_DNA"/>
</dbReference>
<name>A0A7K0C7D8_9ACTN</name>
<evidence type="ECO:0000256" key="8">
    <source>
        <dbReference type="SAM" id="SignalP"/>
    </source>
</evidence>
<evidence type="ECO:0000256" key="5">
    <source>
        <dbReference type="PROSITE-ProRule" id="PRU00277"/>
    </source>
</evidence>
<keyword evidence="4 5" id="KW-0413">Isomerase</keyword>
<dbReference type="OrthoDB" id="25996at2"/>
<feature type="domain" description="PPIase FKBP-type" evidence="9">
    <location>
        <begin position="78"/>
        <end position="168"/>
    </location>
</feature>
<dbReference type="InterPro" id="IPR001179">
    <property type="entry name" value="PPIase_FKBP_dom"/>
</dbReference>
<dbReference type="InterPro" id="IPR046357">
    <property type="entry name" value="PPIase_dom_sf"/>
</dbReference>
<reference evidence="10 11" key="1">
    <citation type="submission" date="2019-10" db="EMBL/GenBank/DDBJ databases">
        <title>Actinomadura rubteroloni sp. nov. and Actinomadura macrotermitis sp. nov., isolated from the gut of fungus growing-termite Macrotermes natalensis.</title>
        <authorList>
            <person name="Benndorf R."/>
            <person name="Martin K."/>
            <person name="Kuefner M."/>
            <person name="De Beer W."/>
            <person name="Kaster A.-K."/>
            <person name="Vollmers J."/>
            <person name="Poulsen M."/>
            <person name="Beemelmanns C."/>
        </authorList>
    </citation>
    <scope>NUCLEOTIDE SEQUENCE [LARGE SCALE GENOMIC DNA]</scope>
    <source>
        <strain evidence="10 11">RB68</strain>
    </source>
</reference>
<protein>
    <recommendedName>
        <fullName evidence="6">Peptidyl-prolyl cis-trans isomerase</fullName>
        <ecNumber evidence="6">5.2.1.8</ecNumber>
    </recommendedName>
</protein>
<dbReference type="PROSITE" id="PS51257">
    <property type="entry name" value="PROKAR_LIPOPROTEIN"/>
    <property type="match status" value="1"/>
</dbReference>
<dbReference type="EC" id="5.2.1.8" evidence="6"/>
<dbReference type="SUPFAM" id="SSF54534">
    <property type="entry name" value="FKBP-like"/>
    <property type="match status" value="2"/>
</dbReference>
<dbReference type="PANTHER" id="PTHR43811">
    <property type="entry name" value="FKBP-TYPE PEPTIDYL-PROLYL CIS-TRANS ISOMERASE FKPA"/>
    <property type="match status" value="1"/>
</dbReference>
<dbReference type="GO" id="GO:0003755">
    <property type="term" value="F:peptidyl-prolyl cis-trans isomerase activity"/>
    <property type="evidence" value="ECO:0007669"/>
    <property type="project" value="UniProtKB-UniRule"/>
</dbReference>
<dbReference type="Pfam" id="PF00254">
    <property type="entry name" value="FKBP_C"/>
    <property type="match status" value="2"/>
</dbReference>
<proteinExistence type="inferred from homology"/>
<evidence type="ECO:0000256" key="7">
    <source>
        <dbReference type="SAM" id="MobiDB-lite"/>
    </source>
</evidence>
<dbReference type="Gene3D" id="3.10.50.40">
    <property type="match status" value="2"/>
</dbReference>
<evidence type="ECO:0000256" key="3">
    <source>
        <dbReference type="ARBA" id="ARBA00023110"/>
    </source>
</evidence>
<comment type="similarity">
    <text evidence="2 6">Belongs to the FKBP-type PPIase family.</text>
</comment>
<keyword evidence="8" id="KW-0732">Signal</keyword>
<comment type="catalytic activity">
    <reaction evidence="1 5 6">
        <text>[protein]-peptidylproline (omega=180) = [protein]-peptidylproline (omega=0)</text>
        <dbReference type="Rhea" id="RHEA:16237"/>
        <dbReference type="Rhea" id="RHEA-COMP:10747"/>
        <dbReference type="Rhea" id="RHEA-COMP:10748"/>
        <dbReference type="ChEBI" id="CHEBI:83833"/>
        <dbReference type="ChEBI" id="CHEBI:83834"/>
        <dbReference type="EC" id="5.2.1.8"/>
    </reaction>
</comment>
<dbReference type="AlphaFoldDB" id="A0A7K0C7D8"/>
<feature type="domain" description="PPIase FKBP-type" evidence="9">
    <location>
        <begin position="227"/>
        <end position="317"/>
    </location>
</feature>
<keyword evidence="11" id="KW-1185">Reference proteome</keyword>
<evidence type="ECO:0000256" key="6">
    <source>
        <dbReference type="RuleBase" id="RU003915"/>
    </source>
</evidence>
<feature type="signal peptide" evidence="8">
    <location>
        <begin position="1"/>
        <end position="33"/>
    </location>
</feature>
<sequence>MRRRLALPRRRLVPPVAAVVLVPLLLTSACSDAGDVQVSVKGAAGARPEVAFPKKTAPAAELAVKTLSDGKGARVRKGDLVVADYVGYRWNKSGSKLLASSYESGQPGAFPTGTLVPGLEKALEGAKPGARVVARIPPKDGYGAAGDPTHRVEAGDSLVYVLDVRAVYARTASAHGQAQPVDDPALPKVSSPPAGQAPVVTVPKGRPPKRLQVRTLVKGDGPVVGKNRLMALQYVGAFWRDGKVFDSTWESGRPFPATIGTGQLMKGWEDGLAGQPVGSRVLLVVPPALGYGAKGLAQAGIRGDDTLVFVVDILGAH</sequence>
<evidence type="ECO:0000313" key="11">
    <source>
        <dbReference type="Proteomes" id="UP000487268"/>
    </source>
</evidence>
<evidence type="ECO:0000259" key="9">
    <source>
        <dbReference type="PROSITE" id="PS50059"/>
    </source>
</evidence>
<evidence type="ECO:0000256" key="1">
    <source>
        <dbReference type="ARBA" id="ARBA00000971"/>
    </source>
</evidence>
<feature type="chain" id="PRO_5029760271" description="Peptidyl-prolyl cis-trans isomerase" evidence="8">
    <location>
        <begin position="34"/>
        <end position="317"/>
    </location>
</feature>
<dbReference type="PROSITE" id="PS50059">
    <property type="entry name" value="FKBP_PPIASE"/>
    <property type="match status" value="2"/>
</dbReference>
<evidence type="ECO:0000256" key="4">
    <source>
        <dbReference type="ARBA" id="ARBA00023235"/>
    </source>
</evidence>
<dbReference type="Proteomes" id="UP000487268">
    <property type="component" value="Unassembled WGS sequence"/>
</dbReference>
<feature type="region of interest" description="Disordered" evidence="7">
    <location>
        <begin position="173"/>
        <end position="206"/>
    </location>
</feature>
<evidence type="ECO:0000313" key="10">
    <source>
        <dbReference type="EMBL" id="MQY08684.1"/>
    </source>
</evidence>
<organism evidence="10 11">
    <name type="scientific">Actinomadura macrotermitis</name>
    <dbReference type="NCBI Taxonomy" id="2585200"/>
    <lineage>
        <taxon>Bacteria</taxon>
        <taxon>Bacillati</taxon>
        <taxon>Actinomycetota</taxon>
        <taxon>Actinomycetes</taxon>
        <taxon>Streptosporangiales</taxon>
        <taxon>Thermomonosporaceae</taxon>
        <taxon>Actinomadura</taxon>
    </lineage>
</organism>
<gene>
    <name evidence="10" type="ORF">ACRB68_67930</name>
</gene>
<evidence type="ECO:0000256" key="2">
    <source>
        <dbReference type="ARBA" id="ARBA00006577"/>
    </source>
</evidence>
<comment type="caution">
    <text evidence="10">The sequence shown here is derived from an EMBL/GenBank/DDBJ whole genome shotgun (WGS) entry which is preliminary data.</text>
</comment>
<dbReference type="RefSeq" id="WP_153539856.1">
    <property type="nucleotide sequence ID" value="NZ_WEGH01000005.1"/>
</dbReference>
<dbReference type="PANTHER" id="PTHR43811:SF19">
    <property type="entry name" value="39 KDA FK506-BINDING NUCLEAR PROTEIN"/>
    <property type="match status" value="1"/>
</dbReference>